<feature type="region of interest" description="Disordered" evidence="1">
    <location>
        <begin position="110"/>
        <end position="132"/>
    </location>
</feature>
<evidence type="ECO:0000313" key="3">
    <source>
        <dbReference type="Proteomes" id="UP001295794"/>
    </source>
</evidence>
<dbReference type="Proteomes" id="UP001295794">
    <property type="component" value="Unassembled WGS sequence"/>
</dbReference>
<feature type="region of interest" description="Disordered" evidence="1">
    <location>
        <begin position="38"/>
        <end position="59"/>
    </location>
</feature>
<feature type="region of interest" description="Disordered" evidence="1">
    <location>
        <begin position="238"/>
        <end position="297"/>
    </location>
</feature>
<keyword evidence="3" id="KW-1185">Reference proteome</keyword>
<proteinExistence type="predicted"/>
<feature type="compositionally biased region" description="Polar residues" evidence="1">
    <location>
        <begin position="275"/>
        <end position="297"/>
    </location>
</feature>
<accession>A0AAD2K040</accession>
<comment type="caution">
    <text evidence="2">The sequence shown here is derived from an EMBL/GenBank/DDBJ whole genome shotgun (WGS) entry which is preliminary data.</text>
</comment>
<dbReference type="EMBL" id="CAVNYO010000167">
    <property type="protein sequence ID" value="CAK5270536.1"/>
    <property type="molecule type" value="Genomic_DNA"/>
</dbReference>
<gene>
    <name evidence="2" type="ORF">MYCIT1_LOCUS15027</name>
</gene>
<reference evidence="2" key="1">
    <citation type="submission" date="2023-11" db="EMBL/GenBank/DDBJ databases">
        <authorList>
            <person name="De Vega J J."/>
            <person name="De Vega J J."/>
        </authorList>
    </citation>
    <scope>NUCLEOTIDE SEQUENCE</scope>
</reference>
<sequence>MHTLGLSPKQARETQLRPSHFTACFDTRVAGFRRRMSGSQHLHRRFDARESSGSSNALRLRADTPLSSAPLESDFDAAVTHTQRWSRATRTATVDPRASRLLDHLDAATRVTSPPPSISMPPLSPAARRGPSVEGWPMARQHVAEIIRERTLRRTRPVDRIKSGSVQDSHFADPPPQQQHGGQEYEMVDVQVVEETPERTVSISTWREQVIHETEIDDGMSVCYVNAEGAYVRVREEGTRPMVDRSPSIPSSKVLQGGRRTESISEFGRQPLRHQPSTSSKPSSDPRTSTPKGSGTLIQPLDSPLFHALKHTGSIISSIPPKSAEELDDFLCSCQPSLLHISSVLHKVGIRTMDHLRAVGRLSAETRNREVREQVLRRGVTVVEWAILLDRLRGV</sequence>
<protein>
    <submittedName>
        <fullName evidence="2">Uncharacterized protein</fullName>
    </submittedName>
</protein>
<organism evidence="2 3">
    <name type="scientific">Mycena citricolor</name>
    <dbReference type="NCBI Taxonomy" id="2018698"/>
    <lineage>
        <taxon>Eukaryota</taxon>
        <taxon>Fungi</taxon>
        <taxon>Dikarya</taxon>
        <taxon>Basidiomycota</taxon>
        <taxon>Agaricomycotina</taxon>
        <taxon>Agaricomycetes</taxon>
        <taxon>Agaricomycetidae</taxon>
        <taxon>Agaricales</taxon>
        <taxon>Marasmiineae</taxon>
        <taxon>Mycenaceae</taxon>
        <taxon>Mycena</taxon>
    </lineage>
</organism>
<evidence type="ECO:0000256" key="1">
    <source>
        <dbReference type="SAM" id="MobiDB-lite"/>
    </source>
</evidence>
<feature type="compositionally biased region" description="Pro residues" evidence="1">
    <location>
        <begin position="113"/>
        <end position="124"/>
    </location>
</feature>
<dbReference type="AlphaFoldDB" id="A0AAD2K040"/>
<evidence type="ECO:0000313" key="2">
    <source>
        <dbReference type="EMBL" id="CAK5270536.1"/>
    </source>
</evidence>
<name>A0AAD2K040_9AGAR</name>
<feature type="region of interest" description="Disordered" evidence="1">
    <location>
        <begin position="163"/>
        <end position="183"/>
    </location>
</feature>